<dbReference type="Proteomes" id="UP000002675">
    <property type="component" value="Chromosome II"/>
</dbReference>
<dbReference type="HOGENOM" id="CLU_3174736_0_0_6"/>
<dbReference type="KEGG" id="vvy:VVA0961"/>
<evidence type="ECO:0000313" key="2">
    <source>
        <dbReference type="Proteomes" id="UP000002675"/>
    </source>
</evidence>
<protein>
    <submittedName>
        <fullName evidence="1">Uncharacterized protein</fullName>
    </submittedName>
</protein>
<gene>
    <name evidence="1" type="ordered locus">VVA0961</name>
</gene>
<organism evidence="1 2">
    <name type="scientific">Vibrio vulnificus (strain YJ016)</name>
    <dbReference type="NCBI Taxonomy" id="196600"/>
    <lineage>
        <taxon>Bacteria</taxon>
        <taxon>Pseudomonadati</taxon>
        <taxon>Pseudomonadota</taxon>
        <taxon>Gammaproteobacteria</taxon>
        <taxon>Vibrionales</taxon>
        <taxon>Vibrionaceae</taxon>
        <taxon>Vibrio</taxon>
    </lineage>
</organism>
<evidence type="ECO:0000313" key="1">
    <source>
        <dbReference type="EMBL" id="BAC96986.1"/>
    </source>
</evidence>
<reference evidence="1 2" key="1">
    <citation type="journal article" date="2003" name="Genome Res.">
        <title>Comparative genome analysis of Vibrio vulnificus, a marine pathogen.</title>
        <authorList>
            <person name="Chen C.Y."/>
            <person name="Wu K.M."/>
            <person name="Chang Y.C."/>
            <person name="Chang C.H."/>
            <person name="Tsai H.C."/>
            <person name="Liao T.L."/>
            <person name="Liu Y.M."/>
            <person name="Chen H.J."/>
            <person name="Shen A.B."/>
            <person name="Li J.C."/>
            <person name="Su T.L."/>
            <person name="Shao C.P."/>
            <person name="Lee C.T."/>
            <person name="Hor L.I."/>
            <person name="Tsai S.F."/>
        </authorList>
    </citation>
    <scope>NUCLEOTIDE SEQUENCE [LARGE SCALE GENOMIC DNA]</scope>
    <source>
        <strain evidence="1 2">YJ016</strain>
    </source>
</reference>
<name>Q7MDS6_VIBVY</name>
<proteinExistence type="predicted"/>
<dbReference type="EMBL" id="BA000038">
    <property type="protein sequence ID" value="BAC96986.1"/>
    <property type="molecule type" value="Genomic_DNA"/>
</dbReference>
<dbReference type="AlphaFoldDB" id="Q7MDS6"/>
<sequence>MASALAVLERLQAMAAERKTNFDGFIGYVSYYRYDFKRVCLREVWSL</sequence>
<accession>Q7MDS6</accession>